<reference evidence="5" key="1">
    <citation type="submission" date="2010-07" db="EMBL/GenBank/DDBJ databases">
        <title>The genome sequence of Gaeumannomyces graminis var. tritici strain R3-111a-1.</title>
        <authorList>
            <consortium name="The Broad Institute Genome Sequencing Platform"/>
            <person name="Ma L.-J."/>
            <person name="Dead R."/>
            <person name="Young S."/>
            <person name="Zeng Q."/>
            <person name="Koehrsen M."/>
            <person name="Alvarado L."/>
            <person name="Berlin A."/>
            <person name="Chapman S.B."/>
            <person name="Chen Z."/>
            <person name="Freedman E."/>
            <person name="Gellesch M."/>
            <person name="Goldberg J."/>
            <person name="Griggs A."/>
            <person name="Gujja S."/>
            <person name="Heilman E.R."/>
            <person name="Heiman D."/>
            <person name="Hepburn T."/>
            <person name="Howarth C."/>
            <person name="Jen D."/>
            <person name="Larson L."/>
            <person name="Mehta T."/>
            <person name="Neiman D."/>
            <person name="Pearson M."/>
            <person name="Roberts A."/>
            <person name="Saif S."/>
            <person name="Shea T."/>
            <person name="Shenoy N."/>
            <person name="Sisk P."/>
            <person name="Stolte C."/>
            <person name="Sykes S."/>
            <person name="Walk T."/>
            <person name="White J."/>
            <person name="Yandava C."/>
            <person name="Haas B."/>
            <person name="Nusbaum C."/>
            <person name="Birren B."/>
        </authorList>
    </citation>
    <scope>NUCLEOTIDE SEQUENCE [LARGE SCALE GENOMIC DNA]</scope>
    <source>
        <strain evidence="5">R3-111a-1</strain>
    </source>
</reference>
<feature type="compositionally biased region" description="Low complexity" evidence="1">
    <location>
        <begin position="359"/>
        <end position="379"/>
    </location>
</feature>
<dbReference type="RefSeq" id="XP_009229636.1">
    <property type="nucleotide sequence ID" value="XM_009231372.1"/>
</dbReference>
<reference evidence="4" key="4">
    <citation type="journal article" date="2015" name="G3 (Bethesda)">
        <title>Genome sequences of three phytopathogenic species of the Magnaporthaceae family of fungi.</title>
        <authorList>
            <person name="Okagaki L.H."/>
            <person name="Nunes C.C."/>
            <person name="Sailsbery J."/>
            <person name="Clay B."/>
            <person name="Brown D."/>
            <person name="John T."/>
            <person name="Oh Y."/>
            <person name="Young N."/>
            <person name="Fitzgerald M."/>
            <person name="Haas B.J."/>
            <person name="Zeng Q."/>
            <person name="Young S."/>
            <person name="Adiconis X."/>
            <person name="Fan L."/>
            <person name="Levin J.Z."/>
            <person name="Mitchell T.K."/>
            <person name="Okubara P.A."/>
            <person name="Farman M.L."/>
            <person name="Kohn L.M."/>
            <person name="Birren B."/>
            <person name="Ma L.-J."/>
            <person name="Dean R.A."/>
        </authorList>
    </citation>
    <scope>NUCLEOTIDE SEQUENCE</scope>
    <source>
        <strain evidence="4">R3-111a-1</strain>
    </source>
</reference>
<reference evidence="4" key="5">
    <citation type="submission" date="2018-04" db="UniProtKB">
        <authorList>
            <consortium name="EnsemblFungi"/>
        </authorList>
    </citation>
    <scope>IDENTIFICATION</scope>
    <source>
        <strain evidence="4">R3-111a-1</strain>
    </source>
</reference>
<dbReference type="EMBL" id="GL385408">
    <property type="protein sequence ID" value="EJT68960.1"/>
    <property type="molecule type" value="Genomic_DNA"/>
</dbReference>
<dbReference type="Proteomes" id="UP000006039">
    <property type="component" value="Unassembled WGS sequence"/>
</dbReference>
<organism evidence="3">
    <name type="scientific">Gaeumannomyces tritici (strain R3-111a-1)</name>
    <name type="common">Wheat and barley take-all root rot fungus</name>
    <name type="synonym">Gaeumannomyces graminis var. tritici</name>
    <dbReference type="NCBI Taxonomy" id="644352"/>
    <lineage>
        <taxon>Eukaryota</taxon>
        <taxon>Fungi</taxon>
        <taxon>Dikarya</taxon>
        <taxon>Ascomycota</taxon>
        <taxon>Pezizomycotina</taxon>
        <taxon>Sordariomycetes</taxon>
        <taxon>Sordariomycetidae</taxon>
        <taxon>Magnaporthales</taxon>
        <taxon>Magnaporthaceae</taxon>
        <taxon>Gaeumannomyces</taxon>
    </lineage>
</organism>
<dbReference type="SUPFAM" id="SSF46565">
    <property type="entry name" value="Chaperone J-domain"/>
    <property type="match status" value="1"/>
</dbReference>
<dbReference type="EnsemblFungi" id="EJT68960">
    <property type="protein sequence ID" value="EJT68960"/>
    <property type="gene ID" value="GGTG_13466"/>
</dbReference>
<dbReference type="HOGENOM" id="CLU_473296_0_0_1"/>
<dbReference type="OrthoDB" id="433924at2759"/>
<dbReference type="InterPro" id="IPR013087">
    <property type="entry name" value="Znf_C2H2_type"/>
</dbReference>
<gene>
    <name evidence="4" type="primary">20353924</name>
    <name evidence="3" type="ORF">GGTG_13466</name>
</gene>
<dbReference type="AlphaFoldDB" id="J3PIY6"/>
<dbReference type="SMART" id="SM00355">
    <property type="entry name" value="ZnF_C2H2"/>
    <property type="match status" value="5"/>
</dbReference>
<evidence type="ECO:0000259" key="2">
    <source>
        <dbReference type="PROSITE" id="PS00028"/>
    </source>
</evidence>
<dbReference type="VEuPathDB" id="FungiDB:GGTG_13466"/>
<evidence type="ECO:0000313" key="5">
    <source>
        <dbReference type="Proteomes" id="UP000006039"/>
    </source>
</evidence>
<evidence type="ECO:0000313" key="4">
    <source>
        <dbReference type="EnsemblFungi" id="EJT68960"/>
    </source>
</evidence>
<feature type="compositionally biased region" description="Pro residues" evidence="1">
    <location>
        <begin position="347"/>
        <end position="358"/>
    </location>
</feature>
<name>J3PIY6_GAET3</name>
<dbReference type="GeneID" id="20353924"/>
<feature type="compositionally biased region" description="Basic and acidic residues" evidence="1">
    <location>
        <begin position="402"/>
        <end position="411"/>
    </location>
</feature>
<protein>
    <recommendedName>
        <fullName evidence="2">C2H2-type domain-containing protein</fullName>
    </recommendedName>
</protein>
<feature type="region of interest" description="Disordered" evidence="1">
    <location>
        <begin position="338"/>
        <end position="465"/>
    </location>
</feature>
<reference evidence="3" key="2">
    <citation type="submission" date="2010-07" db="EMBL/GenBank/DDBJ databases">
        <authorList>
            <consortium name="The Broad Institute Genome Sequencing Platform"/>
            <consortium name="Broad Institute Genome Sequencing Center for Infectious Disease"/>
            <person name="Ma L.-J."/>
            <person name="Dead R."/>
            <person name="Young S."/>
            <person name="Zeng Q."/>
            <person name="Koehrsen M."/>
            <person name="Alvarado L."/>
            <person name="Berlin A."/>
            <person name="Chapman S.B."/>
            <person name="Chen Z."/>
            <person name="Freedman E."/>
            <person name="Gellesch M."/>
            <person name="Goldberg J."/>
            <person name="Griggs A."/>
            <person name="Gujja S."/>
            <person name="Heilman E.R."/>
            <person name="Heiman D."/>
            <person name="Hepburn T."/>
            <person name="Howarth C."/>
            <person name="Jen D."/>
            <person name="Larson L."/>
            <person name="Mehta T."/>
            <person name="Neiman D."/>
            <person name="Pearson M."/>
            <person name="Roberts A."/>
            <person name="Saif S."/>
            <person name="Shea T."/>
            <person name="Shenoy N."/>
            <person name="Sisk P."/>
            <person name="Stolte C."/>
            <person name="Sykes S."/>
            <person name="Walk T."/>
            <person name="White J."/>
            <person name="Yandava C."/>
            <person name="Haas B."/>
            <person name="Nusbaum C."/>
            <person name="Birren B."/>
        </authorList>
    </citation>
    <scope>NUCLEOTIDE SEQUENCE</scope>
    <source>
        <strain evidence="3">R3-111a-1</strain>
    </source>
</reference>
<accession>J3PIY6</accession>
<sequence>MSDVTIHEARELFRLKASYGAQDVQKAYYAAARKHHPDANGGVTGNLGKLAEARRVLLGALQNPATDDVALRNPATDDVVAPASQCPVEKCNYKSHDMQDHLSEFHLFELCTGACALDFDSLIKQCEHMNEFHPLGECRLCNRSICIEFMQWHLREDHKCGYDLQEGAYDNAVGQDINVINAFWESRKEEDEATGIVTCIVTKCKDQIGMESLHNHLFTKHGWQKCKVCRDVLGPPDDKELKSHMKKHPICGECHTLFKDRDALNTHLVDEHRYKECTHQYCISYFPPDELDRHINSEHPRCSVCGVRMDFRELPSHLRRKHGWETCIVCHEPYDPSVDHYKLHPGHQPPPQQAPPQQPSQQPSQQPPQQQGPPQQQSRPRQRGRPQQQGPPPQPPLSQQDRVAEPPKRGDSNGGRAGTRASKRRKVSPQPRNNPQQEADNGGCAEGVGIPPKKSPITTILRHQPDKQRKYSFRLRVRRKDNKEVWEQERFIQQQYPDLLYNYWKQKGGRPHVARYRVFKVLRCLENGEYLVQWEGYSDADKETTEKTLVELKDIAKEELRKFEEGRKAESPIVLD</sequence>
<evidence type="ECO:0000313" key="3">
    <source>
        <dbReference type="EMBL" id="EJT68960.1"/>
    </source>
</evidence>
<proteinExistence type="predicted"/>
<keyword evidence="5" id="KW-1185">Reference proteome</keyword>
<feature type="domain" description="C2H2-type" evidence="2">
    <location>
        <begin position="251"/>
        <end position="272"/>
    </location>
</feature>
<dbReference type="PROSITE" id="PS00028">
    <property type="entry name" value="ZINC_FINGER_C2H2_1"/>
    <property type="match status" value="1"/>
</dbReference>
<dbReference type="InterPro" id="IPR036869">
    <property type="entry name" value="J_dom_sf"/>
</dbReference>
<reference evidence="3" key="3">
    <citation type="submission" date="2010-09" db="EMBL/GenBank/DDBJ databases">
        <title>Annotation of Gaeumannomyces graminis var. tritici R3-111a-1.</title>
        <authorList>
            <consortium name="The Broad Institute Genome Sequencing Platform"/>
            <person name="Ma L.-J."/>
            <person name="Dead R."/>
            <person name="Young S.K."/>
            <person name="Zeng Q."/>
            <person name="Gargeya S."/>
            <person name="Fitzgerald M."/>
            <person name="Haas B."/>
            <person name="Abouelleil A."/>
            <person name="Alvarado L."/>
            <person name="Arachchi H.M."/>
            <person name="Berlin A."/>
            <person name="Brown A."/>
            <person name="Chapman S.B."/>
            <person name="Chen Z."/>
            <person name="Dunbar C."/>
            <person name="Freedman E."/>
            <person name="Gearin G."/>
            <person name="Gellesch M."/>
            <person name="Goldberg J."/>
            <person name="Griggs A."/>
            <person name="Gujja S."/>
            <person name="Heiman D."/>
            <person name="Howarth C."/>
            <person name="Larson L."/>
            <person name="Lui A."/>
            <person name="MacDonald P.J.P."/>
            <person name="Mehta T."/>
            <person name="Montmayeur A."/>
            <person name="Murphy C."/>
            <person name="Neiman D."/>
            <person name="Pearson M."/>
            <person name="Priest M."/>
            <person name="Roberts A."/>
            <person name="Saif S."/>
            <person name="Shea T."/>
            <person name="Shenoy N."/>
            <person name="Sisk P."/>
            <person name="Stolte C."/>
            <person name="Sykes S."/>
            <person name="Yandava C."/>
            <person name="Wortman J."/>
            <person name="Nusbaum C."/>
            <person name="Birren B."/>
        </authorList>
    </citation>
    <scope>NUCLEOTIDE SEQUENCE</scope>
    <source>
        <strain evidence="3">R3-111a-1</strain>
    </source>
</reference>
<evidence type="ECO:0000256" key="1">
    <source>
        <dbReference type="SAM" id="MobiDB-lite"/>
    </source>
</evidence>
<dbReference type="Gene3D" id="1.10.287.110">
    <property type="entry name" value="DnaJ domain"/>
    <property type="match status" value="1"/>
</dbReference>
<feature type="compositionally biased region" description="Polar residues" evidence="1">
    <location>
        <begin position="430"/>
        <end position="439"/>
    </location>
</feature>
<dbReference type="STRING" id="644352.J3PIY6"/>